<dbReference type="PATRIC" id="fig|271.14.peg.2240"/>
<comment type="caution">
    <text evidence="1">The sequence shown here is derived from an EMBL/GenBank/DDBJ whole genome shotgun (WGS) entry which is preliminary data.</text>
</comment>
<dbReference type="RefSeq" id="WP_053768403.1">
    <property type="nucleotide sequence ID" value="NZ_LHCI01000106.1"/>
</dbReference>
<protein>
    <submittedName>
        <fullName evidence="1">V-type ATP synthase subunit E</fullName>
    </submittedName>
</protein>
<dbReference type="InterPro" id="IPR038495">
    <property type="entry name" value="ATPase_E_C"/>
</dbReference>
<reference evidence="1 2" key="1">
    <citation type="submission" date="2015-07" db="EMBL/GenBank/DDBJ databases">
        <authorList>
            <person name="Noorani M."/>
        </authorList>
    </citation>
    <scope>NUCLEOTIDE SEQUENCE [LARGE SCALE GENOMIC DNA]</scope>
    <source>
        <strain evidence="2">ATCC 25104 / DSM 625 / JCM 10724 / NBRC 103206 / NCIMB 11243 / YT-1</strain>
    </source>
</reference>
<dbReference type="AlphaFoldDB" id="A0A0M9AHH6"/>
<proteinExistence type="predicted"/>
<dbReference type="Gene3D" id="3.30.2320.30">
    <property type="entry name" value="ATP synthase, E subunit, C-terminal"/>
    <property type="match status" value="1"/>
</dbReference>
<accession>A0A0M9AHH6</accession>
<name>A0A0M9AHH6_THEAQ</name>
<evidence type="ECO:0000313" key="2">
    <source>
        <dbReference type="Proteomes" id="UP000037685"/>
    </source>
</evidence>
<dbReference type="Proteomes" id="UP000037685">
    <property type="component" value="Unassembled WGS sequence"/>
</dbReference>
<sequence>MSKLEAILSQEVEAEIQAILSEARAKAEGLKAEAEARAKALLEGKRRALEAAFQAALRRSESAGELLLSTARAQAKGEVLSELKAKALEALKALPHKPEWPEVVRKLALEALSALAEPEALATHPENLPHLEALAQERGLKLLPDPALRLGVRAVGQGGKTQVENALESRLERAWDALSSKVAQALWG</sequence>
<organism evidence="1 2">
    <name type="scientific">Thermus aquaticus</name>
    <dbReference type="NCBI Taxonomy" id="271"/>
    <lineage>
        <taxon>Bacteria</taxon>
        <taxon>Thermotogati</taxon>
        <taxon>Deinococcota</taxon>
        <taxon>Deinococci</taxon>
        <taxon>Thermales</taxon>
        <taxon>Thermaceae</taxon>
        <taxon>Thermus</taxon>
    </lineage>
</organism>
<evidence type="ECO:0000313" key="1">
    <source>
        <dbReference type="EMBL" id="KOX90965.1"/>
    </source>
</evidence>
<dbReference type="Gene3D" id="1.20.5.620">
    <property type="entry name" value="F1F0 ATP synthase subunit B, membrane domain"/>
    <property type="match status" value="1"/>
</dbReference>
<dbReference type="SUPFAM" id="SSF160527">
    <property type="entry name" value="V-type ATPase subunit E-like"/>
    <property type="match status" value="1"/>
</dbReference>
<dbReference type="EMBL" id="LHCI01000106">
    <property type="protein sequence ID" value="KOX90965.1"/>
    <property type="molecule type" value="Genomic_DNA"/>
</dbReference>
<gene>
    <name evidence="1" type="primary">atpE</name>
    <name evidence="1" type="ORF">BVI061214_02164</name>
</gene>